<dbReference type="Gene3D" id="3.40.50.2300">
    <property type="match status" value="2"/>
</dbReference>
<feature type="chain" id="PRO_5017398872" description="G-protein coupled receptor family C group 6 member A" evidence="16">
    <location>
        <begin position="25"/>
        <end position="920"/>
    </location>
</feature>
<evidence type="ECO:0000256" key="9">
    <source>
        <dbReference type="ARBA" id="ARBA00023157"/>
    </source>
</evidence>
<keyword evidence="5 16" id="KW-0732">Signal</keyword>
<reference evidence="18" key="2">
    <citation type="submission" date="2025-09" db="UniProtKB">
        <authorList>
            <consortium name="Ensembl"/>
        </authorList>
    </citation>
    <scope>IDENTIFICATION</scope>
</reference>
<dbReference type="PROSITE" id="PS50259">
    <property type="entry name" value="G_PROTEIN_RECEP_F3_4"/>
    <property type="match status" value="1"/>
</dbReference>
<protein>
    <recommendedName>
        <fullName evidence="14">G-protein coupled receptor family C group 6 member A</fullName>
    </recommendedName>
</protein>
<dbReference type="Pfam" id="PF01094">
    <property type="entry name" value="ANF_receptor"/>
    <property type="match status" value="1"/>
</dbReference>
<evidence type="ECO:0000256" key="14">
    <source>
        <dbReference type="ARBA" id="ARBA00039774"/>
    </source>
</evidence>
<dbReference type="GO" id="GO:0006874">
    <property type="term" value="P:intracellular calcium ion homeostasis"/>
    <property type="evidence" value="ECO:0007669"/>
    <property type="project" value="Ensembl"/>
</dbReference>
<dbReference type="FunFam" id="2.10.50.30:FF:000004">
    <property type="entry name" value="Taste receptor type 1 member 3-like protein"/>
    <property type="match status" value="1"/>
</dbReference>
<dbReference type="InterPro" id="IPR001828">
    <property type="entry name" value="ANF_lig-bd_rcpt"/>
</dbReference>
<dbReference type="InterPro" id="IPR000337">
    <property type="entry name" value="GPCR_3"/>
</dbReference>
<dbReference type="Proteomes" id="UP000261360">
    <property type="component" value="Unplaced"/>
</dbReference>
<dbReference type="PANTHER" id="PTHR24061">
    <property type="entry name" value="CALCIUM-SENSING RECEPTOR-RELATED"/>
    <property type="match status" value="1"/>
</dbReference>
<feature type="transmembrane region" description="Helical" evidence="15">
    <location>
        <begin position="739"/>
        <end position="762"/>
    </location>
</feature>
<evidence type="ECO:0000313" key="18">
    <source>
        <dbReference type="Ensembl" id="ENSSLDP00000013462.1"/>
    </source>
</evidence>
<feature type="transmembrane region" description="Helical" evidence="15">
    <location>
        <begin position="695"/>
        <end position="715"/>
    </location>
</feature>
<evidence type="ECO:0000256" key="7">
    <source>
        <dbReference type="ARBA" id="ARBA00023040"/>
    </source>
</evidence>
<dbReference type="GO" id="GO:0004930">
    <property type="term" value="F:G protein-coupled receptor activity"/>
    <property type="evidence" value="ECO:0007669"/>
    <property type="project" value="UniProtKB-KW"/>
</dbReference>
<accession>A0A3B4XBU3</accession>
<evidence type="ECO:0000313" key="19">
    <source>
        <dbReference type="Proteomes" id="UP000261360"/>
    </source>
</evidence>
<comment type="similarity">
    <text evidence="13">Belongs to the G-protein coupled receptor 3 family. TAS1R subfamily.</text>
</comment>
<evidence type="ECO:0000256" key="8">
    <source>
        <dbReference type="ARBA" id="ARBA00023136"/>
    </source>
</evidence>
<dbReference type="Pfam" id="PF07562">
    <property type="entry name" value="NCD3G"/>
    <property type="match status" value="1"/>
</dbReference>
<dbReference type="STRING" id="1841481.ENSSLDP00000013462"/>
<evidence type="ECO:0000256" key="5">
    <source>
        <dbReference type="ARBA" id="ARBA00022729"/>
    </source>
</evidence>
<evidence type="ECO:0000256" key="2">
    <source>
        <dbReference type="ARBA" id="ARBA00011748"/>
    </source>
</evidence>
<dbReference type="Gene3D" id="2.10.50.30">
    <property type="entry name" value="GPCR, family 3, nine cysteines domain"/>
    <property type="match status" value="1"/>
</dbReference>
<feature type="domain" description="G-protein coupled receptors family 3 profile" evidence="17">
    <location>
        <begin position="584"/>
        <end position="844"/>
    </location>
</feature>
<dbReference type="SUPFAM" id="SSF53822">
    <property type="entry name" value="Periplasmic binding protein-like I"/>
    <property type="match status" value="1"/>
</dbReference>
<evidence type="ECO:0000256" key="11">
    <source>
        <dbReference type="ARBA" id="ARBA00023180"/>
    </source>
</evidence>
<dbReference type="FunFam" id="3.40.50.2300:FF:000016">
    <property type="entry name" value="Taste 1 receptor member 2"/>
    <property type="match status" value="1"/>
</dbReference>
<evidence type="ECO:0000256" key="4">
    <source>
        <dbReference type="ARBA" id="ARBA00022692"/>
    </source>
</evidence>
<keyword evidence="11" id="KW-0325">Glycoprotein</keyword>
<dbReference type="InterPro" id="IPR011500">
    <property type="entry name" value="GPCR_3_9-Cys_dom"/>
</dbReference>
<feature type="transmembrane region" description="Helical" evidence="15">
    <location>
        <begin position="584"/>
        <end position="607"/>
    </location>
</feature>
<feature type="transmembrane region" description="Helical" evidence="15">
    <location>
        <begin position="774"/>
        <end position="793"/>
    </location>
</feature>
<dbReference type="AlphaFoldDB" id="A0A3B4XBU3"/>
<dbReference type="PANTHER" id="PTHR24061:SF5">
    <property type="entry name" value="G-PROTEIN COUPLED RECEPTOR FAMILY C GROUP 6 MEMBER A"/>
    <property type="match status" value="1"/>
</dbReference>
<organism evidence="18 19">
    <name type="scientific">Seriola lalandi dorsalis</name>
    <dbReference type="NCBI Taxonomy" id="1841481"/>
    <lineage>
        <taxon>Eukaryota</taxon>
        <taxon>Metazoa</taxon>
        <taxon>Chordata</taxon>
        <taxon>Craniata</taxon>
        <taxon>Vertebrata</taxon>
        <taxon>Euteleostomi</taxon>
        <taxon>Actinopterygii</taxon>
        <taxon>Neopterygii</taxon>
        <taxon>Teleostei</taxon>
        <taxon>Neoteleostei</taxon>
        <taxon>Acanthomorphata</taxon>
        <taxon>Carangaria</taxon>
        <taxon>Carangiformes</taxon>
        <taxon>Carangidae</taxon>
        <taxon>Seriola</taxon>
    </lineage>
</organism>
<dbReference type="GO" id="GO:0050909">
    <property type="term" value="P:sensory perception of taste"/>
    <property type="evidence" value="ECO:0007669"/>
    <property type="project" value="UniProtKB-ARBA"/>
</dbReference>
<dbReference type="Pfam" id="PF00003">
    <property type="entry name" value="7tm_3"/>
    <property type="match status" value="1"/>
</dbReference>
<evidence type="ECO:0000259" key="17">
    <source>
        <dbReference type="PROSITE" id="PS50259"/>
    </source>
</evidence>
<dbReference type="PRINTS" id="PR00248">
    <property type="entry name" value="GPCRMGR"/>
</dbReference>
<feature type="transmembrane region" description="Helical" evidence="15">
    <location>
        <begin position="799"/>
        <end position="822"/>
    </location>
</feature>
<keyword evidence="8 15" id="KW-0472">Membrane</keyword>
<evidence type="ECO:0000256" key="15">
    <source>
        <dbReference type="SAM" id="Phobius"/>
    </source>
</evidence>
<evidence type="ECO:0000256" key="3">
    <source>
        <dbReference type="ARBA" id="ARBA00022475"/>
    </source>
</evidence>
<dbReference type="Ensembl" id="ENSSLDT00000013957.1">
    <property type="protein sequence ID" value="ENSSLDP00000013462.1"/>
    <property type="gene ID" value="ENSSLDG00000010682.1"/>
</dbReference>
<dbReference type="InterPro" id="IPR038550">
    <property type="entry name" value="GPCR_3_9-Cys_sf"/>
</dbReference>
<reference evidence="18" key="1">
    <citation type="submission" date="2025-08" db="UniProtKB">
        <authorList>
            <consortium name="Ensembl"/>
        </authorList>
    </citation>
    <scope>IDENTIFICATION</scope>
</reference>
<dbReference type="InterPro" id="IPR000068">
    <property type="entry name" value="GPCR_3_Ca_sens_rcpt-rel"/>
</dbReference>
<evidence type="ECO:0000256" key="16">
    <source>
        <dbReference type="SAM" id="SignalP"/>
    </source>
</evidence>
<evidence type="ECO:0000256" key="12">
    <source>
        <dbReference type="ARBA" id="ARBA00023224"/>
    </source>
</evidence>
<keyword evidence="9" id="KW-1015">Disulfide bond</keyword>
<dbReference type="InterPro" id="IPR017978">
    <property type="entry name" value="GPCR_3_C"/>
</dbReference>
<feature type="transmembrane region" description="Helical" evidence="15">
    <location>
        <begin position="654"/>
        <end position="675"/>
    </location>
</feature>
<evidence type="ECO:0000256" key="13">
    <source>
        <dbReference type="ARBA" id="ARBA00038492"/>
    </source>
</evidence>
<keyword evidence="12" id="KW-0807">Transducer</keyword>
<sequence length="920" mass="102655">MTWTALIICSHLTLLLMILETGHTADNTTRVLAATAPGDIIIGGMFPVHTTVEKRKDGSYEPYPLPCIKFKKKALAMVLAMINAVEVMNKSPLLTETNITLGYRILDSCADVSTTLRATADFMGREGSNTSTSRQPIMAVIGPSQSGTTIAMARQLTLRMIPQVRGRTSFSATAVTLSDKTRYPAFMRTVPNDKHQTAAMVRLIKTYDWNWVGIITSDGEYGRSALELFLTQALKNKICVAFSSVLPGPENSPDFKQVIKQAARNIRTNINAKVIVSFARTDQMRLLYQELKDQTLREGKEVDSMRRVWLASDSWSSSSSVTGNLTLKDIGDVVGFTFKNGNVSSLTEYLDRLEAAGHQHTANNSFLQEFYQQLNDSNFSTDAELVSEAVRVLKKEINNDTVFSLEMALSAIAHAVASVCRSRDCKTPGSVQPWEVLEALKKQGFKYGGKSYNFNEEGDLLLGYDMNLWRSDGGEIHINEVVAEYDLLTNNFTYTNHSTTQQLVKLKDIKSKCSNSCVPGEIKKTAEGQHICCYECINCTANHYSNETDMDQCLSCDTETEWSSERSSVCTPKTLTYFSWDDSFAVALVTFTALGIVLVLMVSALFLHQRDTPVVKAAGGPLSQVILFSLVVSYISAMLFVGQPNSPQCKARQVLFGISFTLCVSCILVKTLKILLAFQFNPELQEVLRRFYRPYVIVSIIVALQIVICVCWMVLDGPFEMINSEPNILLKQCAEGSVVAFWMMLGYIAILAFVCFVCAFKVRRLPQDYNEARFITFSMLLYLISWLIFIPVYKTNSGIYQSAVEMVIILISNYGILSCHFFPKCYIILFKKEKNTKSAFRKNLYEYSNKTSDCFSVSGCSGSEFQSSSQLVTISALSLSVPADHPLKPAVVTDSRDTNTPVHPCRRRHKGHCLRRSISM</sequence>
<comment type="subcellular location">
    <subcellularLocation>
        <location evidence="1">Cell membrane</location>
        <topology evidence="1">Multi-pass membrane protein</topology>
    </subcellularLocation>
</comment>
<evidence type="ECO:0000256" key="6">
    <source>
        <dbReference type="ARBA" id="ARBA00022989"/>
    </source>
</evidence>
<dbReference type="GeneTree" id="ENSGT00940000158416"/>
<comment type="subunit">
    <text evidence="2">Homodimer; disulfide-linked.</text>
</comment>
<keyword evidence="4 15" id="KW-0812">Transmembrane</keyword>
<keyword evidence="19" id="KW-1185">Reference proteome</keyword>
<feature type="transmembrane region" description="Helical" evidence="15">
    <location>
        <begin position="619"/>
        <end position="642"/>
    </location>
</feature>
<keyword evidence="10" id="KW-0675">Receptor</keyword>
<name>A0A3B4XBU3_SERLL</name>
<dbReference type="GO" id="GO:0016595">
    <property type="term" value="F:glutamate binding"/>
    <property type="evidence" value="ECO:0007669"/>
    <property type="project" value="Ensembl"/>
</dbReference>
<dbReference type="GO" id="GO:0005886">
    <property type="term" value="C:plasma membrane"/>
    <property type="evidence" value="ECO:0007669"/>
    <property type="project" value="UniProtKB-SubCell"/>
</dbReference>
<keyword evidence="3" id="KW-1003">Cell membrane</keyword>
<keyword evidence="6 15" id="KW-1133">Transmembrane helix</keyword>
<evidence type="ECO:0000256" key="1">
    <source>
        <dbReference type="ARBA" id="ARBA00004651"/>
    </source>
</evidence>
<evidence type="ECO:0000256" key="10">
    <source>
        <dbReference type="ARBA" id="ARBA00023170"/>
    </source>
</evidence>
<proteinExistence type="inferred from homology"/>
<dbReference type="InterPro" id="IPR028082">
    <property type="entry name" value="Peripla_BP_I"/>
</dbReference>
<feature type="signal peptide" evidence="16">
    <location>
        <begin position="1"/>
        <end position="24"/>
    </location>
</feature>
<keyword evidence="7" id="KW-0297">G-protein coupled receptor</keyword>